<dbReference type="RefSeq" id="WP_350239676.1">
    <property type="nucleotide sequence ID" value="NZ_JBEJUE010000007.1"/>
</dbReference>
<organism evidence="1 2">
    <name type="scientific">Streptomyces microflavus</name>
    <name type="common">Streptomyces lipmanii</name>
    <dbReference type="NCBI Taxonomy" id="1919"/>
    <lineage>
        <taxon>Bacteria</taxon>
        <taxon>Bacillati</taxon>
        <taxon>Actinomycetota</taxon>
        <taxon>Actinomycetes</taxon>
        <taxon>Kitasatosporales</taxon>
        <taxon>Streptomycetaceae</taxon>
        <taxon>Streptomyces</taxon>
    </lineage>
</organism>
<reference evidence="1 2" key="1">
    <citation type="submission" date="2024-01" db="EMBL/GenBank/DDBJ databases">
        <title>Metagenomic exploration of the rhizosphere soil microbial community and their significance in facilitating the development of wild simulated ginseng.</title>
        <authorList>
            <person name="Huang J."/>
        </authorList>
    </citation>
    <scope>NUCLEOTIDE SEQUENCE [LARGE SCALE GENOMIC DNA]</scope>
    <source>
        <strain evidence="1 2">WY141</strain>
    </source>
</reference>
<evidence type="ECO:0000313" key="1">
    <source>
        <dbReference type="EMBL" id="MER0424690.1"/>
    </source>
</evidence>
<keyword evidence="2" id="KW-1185">Reference proteome</keyword>
<accession>A0ABV1Q0L0</accession>
<protein>
    <submittedName>
        <fullName evidence="1">Uncharacterized protein</fullName>
    </submittedName>
</protein>
<gene>
    <name evidence="1" type="ORF">ABR748_10745</name>
</gene>
<name>A0ABV1Q0L0_STRMI</name>
<dbReference type="Proteomes" id="UP001456562">
    <property type="component" value="Unassembled WGS sequence"/>
</dbReference>
<sequence>MDPLDEILARAAQRQQELDQMNADFEAIDAAEYAQFNAEMDARDEARNRD</sequence>
<comment type="caution">
    <text evidence="1">The sequence shown here is derived from an EMBL/GenBank/DDBJ whole genome shotgun (WGS) entry which is preliminary data.</text>
</comment>
<dbReference type="EMBL" id="JBEJUE010000007">
    <property type="protein sequence ID" value="MER0424690.1"/>
    <property type="molecule type" value="Genomic_DNA"/>
</dbReference>
<proteinExistence type="predicted"/>
<evidence type="ECO:0000313" key="2">
    <source>
        <dbReference type="Proteomes" id="UP001456562"/>
    </source>
</evidence>